<gene>
    <name evidence="1" type="ORF">A2856_01070</name>
</gene>
<organism evidence="1 2">
    <name type="scientific">Candidatus Uhrbacteria bacterium RIFCSPHIGHO2_01_FULL_63_20</name>
    <dbReference type="NCBI Taxonomy" id="1802385"/>
    <lineage>
        <taxon>Bacteria</taxon>
        <taxon>Candidatus Uhriibacteriota</taxon>
    </lineage>
</organism>
<sequence>MKRSTKIPTPRTVTLLFSALTPGQQAYVAKKLGKTAQQVSGNTPIQIPGSSLSRQQALQLQGIQVAPAQSGKIRLRQRTRKGSGTQAVSQAGSGTVKPEMKISDYSLNGLPLKLVYGNGQQVASHLGTLENKTAIAAVAIDAVKTYADGKYPWAAALYVDGFEGNFENTKQTLPRQFVKGIIDTLNGKSVMGKVALLNFISKFSNGLSYVNTSASLKGTPCVRRFLGSLQKAIFGTGWNVIGTHDAEQTNTVFFLGDQGARHGFQWTGENFTFVPSAFPQKVTDFTVGPDFIIETDGTRHKGLIASQMWNAAHEGFAPEAVDVLCDKIDGKVSHLSVVTQTKGYGYVAVAAIEGGKNGYVPLAIDLSGNQIALKPLMTLAVPADVTKNLGWVGRISERGATMVASNSDAAITRLPVAYMPPQMRSMVDGLYQPQAAA</sequence>
<dbReference type="EMBL" id="MGDT01000004">
    <property type="protein sequence ID" value="OGL67057.1"/>
    <property type="molecule type" value="Genomic_DNA"/>
</dbReference>
<evidence type="ECO:0000313" key="2">
    <source>
        <dbReference type="Proteomes" id="UP000177885"/>
    </source>
</evidence>
<protein>
    <submittedName>
        <fullName evidence="1">Uncharacterized protein</fullName>
    </submittedName>
</protein>
<accession>A0A1F7TNG2</accession>
<evidence type="ECO:0000313" key="1">
    <source>
        <dbReference type="EMBL" id="OGL67057.1"/>
    </source>
</evidence>
<name>A0A1F7TNG2_9BACT</name>
<proteinExistence type="predicted"/>
<dbReference type="Proteomes" id="UP000177885">
    <property type="component" value="Unassembled WGS sequence"/>
</dbReference>
<comment type="caution">
    <text evidence="1">The sequence shown here is derived from an EMBL/GenBank/DDBJ whole genome shotgun (WGS) entry which is preliminary data.</text>
</comment>
<dbReference type="AlphaFoldDB" id="A0A1F7TNG2"/>
<reference evidence="1 2" key="1">
    <citation type="journal article" date="2016" name="Nat. Commun.">
        <title>Thousands of microbial genomes shed light on interconnected biogeochemical processes in an aquifer system.</title>
        <authorList>
            <person name="Anantharaman K."/>
            <person name="Brown C.T."/>
            <person name="Hug L.A."/>
            <person name="Sharon I."/>
            <person name="Castelle C.J."/>
            <person name="Probst A.J."/>
            <person name="Thomas B.C."/>
            <person name="Singh A."/>
            <person name="Wilkins M.J."/>
            <person name="Karaoz U."/>
            <person name="Brodie E.L."/>
            <person name="Williams K.H."/>
            <person name="Hubbard S.S."/>
            <person name="Banfield J.F."/>
        </authorList>
    </citation>
    <scope>NUCLEOTIDE SEQUENCE [LARGE SCALE GENOMIC DNA]</scope>
</reference>
<dbReference type="STRING" id="1802385.A2856_01070"/>